<evidence type="ECO:0000313" key="8">
    <source>
        <dbReference type="Proteomes" id="UP000185628"/>
    </source>
</evidence>
<feature type="chain" id="PRO_5039275052" description="Peptidase S33 tripeptidyl aminopeptidase-like C-terminal domain-containing protein" evidence="5">
    <location>
        <begin position="24"/>
        <end position="515"/>
    </location>
</feature>
<dbReference type="OrthoDB" id="3252468at2"/>
<gene>
    <name evidence="7" type="ORF">BSZ39_08385</name>
</gene>
<organism evidence="7 8">
    <name type="scientific">Bowdeniella nasicola</name>
    <dbReference type="NCBI Taxonomy" id="208480"/>
    <lineage>
        <taxon>Bacteria</taxon>
        <taxon>Bacillati</taxon>
        <taxon>Actinomycetota</taxon>
        <taxon>Actinomycetes</taxon>
        <taxon>Actinomycetales</taxon>
        <taxon>Actinomycetaceae</taxon>
        <taxon>Bowdeniella</taxon>
    </lineage>
</organism>
<comment type="similarity">
    <text evidence="1">Belongs to the peptidase S33 family.</text>
</comment>
<dbReference type="AlphaFoldDB" id="A0A1Q5Q1B9"/>
<keyword evidence="2 5" id="KW-0732">Signal</keyword>
<evidence type="ECO:0000256" key="4">
    <source>
        <dbReference type="SAM" id="MobiDB-lite"/>
    </source>
</evidence>
<dbReference type="GO" id="GO:0016787">
    <property type="term" value="F:hydrolase activity"/>
    <property type="evidence" value="ECO:0007669"/>
    <property type="project" value="UniProtKB-KW"/>
</dbReference>
<dbReference type="SUPFAM" id="SSF53474">
    <property type="entry name" value="alpha/beta-Hydrolases"/>
    <property type="match status" value="1"/>
</dbReference>
<keyword evidence="8" id="KW-1185">Reference proteome</keyword>
<evidence type="ECO:0000256" key="2">
    <source>
        <dbReference type="ARBA" id="ARBA00022729"/>
    </source>
</evidence>
<dbReference type="PANTHER" id="PTHR43248:SF29">
    <property type="entry name" value="TRIPEPTIDYL AMINOPEPTIDASE"/>
    <property type="match status" value="1"/>
</dbReference>
<dbReference type="PROSITE" id="PS51257">
    <property type="entry name" value="PROKAR_LIPOPROTEIN"/>
    <property type="match status" value="1"/>
</dbReference>
<comment type="caution">
    <text evidence="7">The sequence shown here is derived from an EMBL/GenBank/DDBJ whole genome shotgun (WGS) entry which is preliminary data.</text>
</comment>
<dbReference type="PANTHER" id="PTHR43248">
    <property type="entry name" value="2-SUCCINYL-6-HYDROXY-2,4-CYCLOHEXADIENE-1-CARBOXYLATE SYNTHASE"/>
    <property type="match status" value="1"/>
</dbReference>
<protein>
    <recommendedName>
        <fullName evidence="6">Peptidase S33 tripeptidyl aminopeptidase-like C-terminal domain-containing protein</fullName>
    </recommendedName>
</protein>
<sequence>MKTKIAAGLAASALLLSACSQTAQKTETSPSAEASTTAAPAPADTGAVPEGFEEFYTQQVEWKECGEKFRCAKVKVPIDYSDPTGETIEISVKQNVSAGESAPALFINPGGPGGSGVNQVGYADRLATEKLRGTYNVTGFDPRGVNESNPLKCLDDKAKDAMRAEDANLDTDEGYHRAVETLTKYGKACQENSGKLLGFVDTKSAARDMDVLRAVIGKASKLNYLGFSYGTFLGATYADLFPKNVGRFVLDGALDPSLSTFGVEKGQAVGFEKAARAYIADCQAGPNCPLKGDVEEGLKQLGRFFESLGTNPLPTADGDRKLTRSLGYMGVITPLYSQEAWPQLTLGLAQAMQERDGSILLMLADLMSERNDDGTYATNSEEAFGAINCLDYPVTGNKEQWAKEREELKKISPVFGPTLGGSELACSLWPHKSTAERKPITAAGSDPIVVIGTTGDPATPFEWSEALAKQLDNGHLLTYEGEGHTAYRPDNSCIADAVDNYLVDGKVPEAGARCS</sequence>
<dbReference type="Pfam" id="PF08386">
    <property type="entry name" value="Abhydrolase_4"/>
    <property type="match status" value="1"/>
</dbReference>
<feature type="domain" description="Peptidase S33 tripeptidyl aminopeptidase-like C-terminal" evidence="6">
    <location>
        <begin position="412"/>
        <end position="514"/>
    </location>
</feature>
<feature type="signal peptide" evidence="5">
    <location>
        <begin position="1"/>
        <end position="23"/>
    </location>
</feature>
<evidence type="ECO:0000256" key="5">
    <source>
        <dbReference type="SAM" id="SignalP"/>
    </source>
</evidence>
<feature type="compositionally biased region" description="Low complexity" evidence="4">
    <location>
        <begin position="26"/>
        <end position="43"/>
    </location>
</feature>
<evidence type="ECO:0000313" key="7">
    <source>
        <dbReference type="EMBL" id="OKL53664.1"/>
    </source>
</evidence>
<dbReference type="EMBL" id="MQVR01000047">
    <property type="protein sequence ID" value="OKL53664.1"/>
    <property type="molecule type" value="Genomic_DNA"/>
</dbReference>
<reference evidence="8" key="1">
    <citation type="submission" date="2016-12" db="EMBL/GenBank/DDBJ databases">
        <authorList>
            <person name="Meng X."/>
        </authorList>
    </citation>
    <scope>NUCLEOTIDE SEQUENCE [LARGE SCALE GENOMIC DNA]</scope>
    <source>
        <strain evidence="8">DSM 19116</strain>
    </source>
</reference>
<feature type="region of interest" description="Disordered" evidence="4">
    <location>
        <begin position="26"/>
        <end position="47"/>
    </location>
</feature>
<proteinExistence type="inferred from homology"/>
<dbReference type="Proteomes" id="UP000185628">
    <property type="component" value="Unassembled WGS sequence"/>
</dbReference>
<dbReference type="InterPro" id="IPR051601">
    <property type="entry name" value="Serine_prot/Carboxylest_S33"/>
</dbReference>
<evidence type="ECO:0000256" key="1">
    <source>
        <dbReference type="ARBA" id="ARBA00010088"/>
    </source>
</evidence>
<evidence type="ECO:0000256" key="3">
    <source>
        <dbReference type="ARBA" id="ARBA00022801"/>
    </source>
</evidence>
<dbReference type="Gene3D" id="3.40.50.1820">
    <property type="entry name" value="alpha/beta hydrolase"/>
    <property type="match status" value="1"/>
</dbReference>
<keyword evidence="3" id="KW-0378">Hydrolase</keyword>
<dbReference type="InterPro" id="IPR029058">
    <property type="entry name" value="AB_hydrolase_fold"/>
</dbReference>
<evidence type="ECO:0000259" key="6">
    <source>
        <dbReference type="Pfam" id="PF08386"/>
    </source>
</evidence>
<name>A0A1Q5Q1B9_9ACTO</name>
<dbReference type="InterPro" id="IPR013595">
    <property type="entry name" value="Pept_S33_TAP-like_C"/>
</dbReference>
<accession>A0A1Q5Q1B9</accession>